<dbReference type="EMBL" id="JAAIYO010000001">
    <property type="protein sequence ID" value="MBE4747844.1"/>
    <property type="molecule type" value="Genomic_DNA"/>
</dbReference>
<keyword evidence="2" id="KW-1185">Reference proteome</keyword>
<dbReference type="InterPro" id="IPR016024">
    <property type="entry name" value="ARM-type_fold"/>
</dbReference>
<comment type="caution">
    <text evidence="1">The sequence shown here is derived from an EMBL/GenBank/DDBJ whole genome shotgun (WGS) entry which is preliminary data.</text>
</comment>
<dbReference type="Pfam" id="PF13646">
    <property type="entry name" value="HEAT_2"/>
    <property type="match status" value="2"/>
</dbReference>
<dbReference type="SUPFAM" id="SSF48371">
    <property type="entry name" value="ARM repeat"/>
    <property type="match status" value="1"/>
</dbReference>
<evidence type="ECO:0008006" key="3">
    <source>
        <dbReference type="Google" id="ProtNLM"/>
    </source>
</evidence>
<dbReference type="RefSeq" id="WP_193347198.1">
    <property type="nucleotide sequence ID" value="NZ_CBCSIP010000112.1"/>
</dbReference>
<dbReference type="SMART" id="SM00567">
    <property type="entry name" value="EZ_HEAT"/>
    <property type="match status" value="3"/>
</dbReference>
<evidence type="ECO:0000313" key="2">
    <source>
        <dbReference type="Proteomes" id="UP001516472"/>
    </source>
</evidence>
<reference evidence="1 2" key="1">
    <citation type="submission" date="2020-02" db="EMBL/GenBank/DDBJ databases">
        <authorList>
            <person name="Babadi Z.K."/>
            <person name="Risdian C."/>
            <person name="Ebrahimipour G.H."/>
            <person name="Wink J."/>
        </authorList>
    </citation>
    <scope>NUCLEOTIDE SEQUENCE [LARGE SCALE GENOMIC DNA]</scope>
    <source>
        <strain evidence="1 2">ZKHCc1 1396</strain>
    </source>
</reference>
<organism evidence="1 2">
    <name type="scientific">Corallococcus soli</name>
    <dbReference type="NCBI Taxonomy" id="2710757"/>
    <lineage>
        <taxon>Bacteria</taxon>
        <taxon>Pseudomonadati</taxon>
        <taxon>Myxococcota</taxon>
        <taxon>Myxococcia</taxon>
        <taxon>Myxococcales</taxon>
        <taxon>Cystobacterineae</taxon>
        <taxon>Myxococcaceae</taxon>
        <taxon>Corallococcus</taxon>
    </lineage>
</organism>
<dbReference type="Gene3D" id="1.25.10.10">
    <property type="entry name" value="Leucine-rich Repeat Variant"/>
    <property type="match status" value="2"/>
</dbReference>
<accession>A0ABR9PIW1</accession>
<name>A0ABR9PIW1_9BACT</name>
<proteinExistence type="predicted"/>
<gene>
    <name evidence="1" type="ORF">G4177_06580</name>
</gene>
<dbReference type="Proteomes" id="UP001516472">
    <property type="component" value="Unassembled WGS sequence"/>
</dbReference>
<evidence type="ECO:0000313" key="1">
    <source>
        <dbReference type="EMBL" id="MBE4747844.1"/>
    </source>
</evidence>
<protein>
    <recommendedName>
        <fullName evidence="3">HEAT repeat domain-containing protein</fullName>
    </recommendedName>
</protein>
<sequence length="354" mass="37401">MGRVPTMDEWKARLSARDGVAREEAQEALGDLLCSGDEASREETARALLQELGRPGTKVAGSVLFLLQRSWWPPQASLVADALQAVMAVLPGLEADAPEVEHAALVLTNVCRVEPSRLSFLEGAFTHPRASVRSAAARVVGRVGHAALPWMARLLALLDDEESVAIAALESLGSLAPLAPELAAPRLLEQVRKTDGARLYLVLVSLRSLVEERRQAGQAPLALADLEPALLSTLEEPEPPIRMEAVCLLGLTGPRSPDALAALREQLKDESPSVAACAAVALLRLGAPPAEALFLLKGQLGPAAAPDVQGAALSALGEVDAPTLFRAKGMLESVVRDTTGPTREALRELLAQLD</sequence>
<dbReference type="InterPro" id="IPR004155">
    <property type="entry name" value="PBS_lyase_HEAT"/>
</dbReference>
<dbReference type="PANTHER" id="PTHR12697">
    <property type="entry name" value="PBS LYASE HEAT-LIKE PROTEIN"/>
    <property type="match status" value="1"/>
</dbReference>
<dbReference type="InterPro" id="IPR011989">
    <property type="entry name" value="ARM-like"/>
</dbReference>
<dbReference type="PANTHER" id="PTHR12697:SF5">
    <property type="entry name" value="DEOXYHYPUSINE HYDROXYLASE"/>
    <property type="match status" value="1"/>
</dbReference>